<evidence type="ECO:0000256" key="1">
    <source>
        <dbReference type="SAM" id="Phobius"/>
    </source>
</evidence>
<keyword evidence="1" id="KW-0472">Membrane</keyword>
<organism evidence="2 3">
    <name type="scientific">Phakopsora pachyrhizi</name>
    <name type="common">Asian soybean rust disease fungus</name>
    <dbReference type="NCBI Taxonomy" id="170000"/>
    <lineage>
        <taxon>Eukaryota</taxon>
        <taxon>Fungi</taxon>
        <taxon>Dikarya</taxon>
        <taxon>Basidiomycota</taxon>
        <taxon>Pucciniomycotina</taxon>
        <taxon>Pucciniomycetes</taxon>
        <taxon>Pucciniales</taxon>
        <taxon>Phakopsoraceae</taxon>
        <taxon>Phakopsora</taxon>
    </lineage>
</organism>
<reference evidence="2" key="1">
    <citation type="submission" date="2022-06" db="EMBL/GenBank/DDBJ databases">
        <authorList>
            <consortium name="SYNGENTA / RWTH Aachen University"/>
        </authorList>
    </citation>
    <scope>NUCLEOTIDE SEQUENCE</scope>
</reference>
<proteinExistence type="predicted"/>
<accession>A0AAV0ASC2</accession>
<dbReference type="Proteomes" id="UP001153365">
    <property type="component" value="Unassembled WGS sequence"/>
</dbReference>
<protein>
    <submittedName>
        <fullName evidence="2">Uncharacterized protein</fullName>
    </submittedName>
</protein>
<keyword evidence="1" id="KW-0812">Transmembrane</keyword>
<keyword evidence="3" id="KW-1185">Reference proteome</keyword>
<sequence>MKLLSFIGDSFTPMLPLLLFFFILTPLFSAPLSCFTSLLLFLAILYPLYPLSSALLFFYPCVVLILF</sequence>
<dbReference type="AlphaFoldDB" id="A0AAV0ASC2"/>
<feature type="transmembrane region" description="Helical" evidence="1">
    <location>
        <begin position="39"/>
        <end position="66"/>
    </location>
</feature>
<evidence type="ECO:0000313" key="2">
    <source>
        <dbReference type="EMBL" id="CAH7671012.1"/>
    </source>
</evidence>
<dbReference type="EMBL" id="CALTRL010001116">
    <property type="protein sequence ID" value="CAH7671012.1"/>
    <property type="molecule type" value="Genomic_DNA"/>
</dbReference>
<evidence type="ECO:0000313" key="3">
    <source>
        <dbReference type="Proteomes" id="UP001153365"/>
    </source>
</evidence>
<keyword evidence="1" id="KW-1133">Transmembrane helix</keyword>
<gene>
    <name evidence="2" type="ORF">PPACK8108_LOCUS5762</name>
</gene>
<name>A0AAV0ASC2_PHAPC</name>
<comment type="caution">
    <text evidence="2">The sequence shown here is derived from an EMBL/GenBank/DDBJ whole genome shotgun (WGS) entry which is preliminary data.</text>
</comment>